<dbReference type="Proteomes" id="UP000322315">
    <property type="component" value="Unassembled WGS sequence"/>
</dbReference>
<dbReference type="Proteomes" id="UP000315145">
    <property type="component" value="Unassembled WGS sequence"/>
</dbReference>
<dbReference type="RefSeq" id="WP_144115464.1">
    <property type="nucleotide sequence ID" value="NZ_JACHGE010000001.1"/>
</dbReference>
<gene>
    <name evidence="1" type="ORF">F2B50_04500</name>
    <name evidence="2" type="ORF">FPF71_04500</name>
</gene>
<organism evidence="1 4">
    <name type="scientific">Algibacter amylolyticus</name>
    <dbReference type="NCBI Taxonomy" id="1608400"/>
    <lineage>
        <taxon>Bacteria</taxon>
        <taxon>Pseudomonadati</taxon>
        <taxon>Bacteroidota</taxon>
        <taxon>Flavobacteriia</taxon>
        <taxon>Flavobacteriales</taxon>
        <taxon>Flavobacteriaceae</taxon>
        <taxon>Algibacter</taxon>
    </lineage>
</organism>
<dbReference type="EMBL" id="VMBF01000001">
    <property type="protein sequence ID" value="TSJ82344.1"/>
    <property type="molecule type" value="Genomic_DNA"/>
</dbReference>
<reference evidence="2 3" key="2">
    <citation type="submission" date="2019-07" db="EMBL/GenBank/DDBJ databases">
        <title>Algibacter marinivivus sp. nov., isolated from the surface of a marine red alga.</title>
        <authorList>
            <person name="Zhong X."/>
            <person name="Xu W."/>
            <person name="Zhang Y."/>
            <person name="Zhang Q."/>
            <person name="Du Z."/>
        </authorList>
    </citation>
    <scope>NUCLEOTIDE SEQUENCE [LARGE SCALE GENOMIC DNA]</scope>
    <source>
        <strain evidence="2 3">RU-4-M-4</strain>
    </source>
</reference>
<sequence>MKIFALILFLGIGLFFLTKKKPEPEVIKINNKLANKNCVVPNGANSTQTHSCSYIKGRAYYMVELVKHQENQK</sequence>
<accession>A0A5M7BFK1</accession>
<reference evidence="1" key="3">
    <citation type="submission" date="2019-09" db="EMBL/GenBank/DDBJ databases">
        <authorList>
            <person name="Zhang D.-C."/>
        </authorList>
    </citation>
    <scope>NUCLEOTIDE SEQUENCE</scope>
    <source>
        <strain evidence="1">RU-4-M-4</strain>
    </source>
</reference>
<evidence type="ECO:0000313" key="4">
    <source>
        <dbReference type="Proteomes" id="UP000322315"/>
    </source>
</evidence>
<name>A0A5M7BFK1_9FLAO</name>
<evidence type="ECO:0000313" key="3">
    <source>
        <dbReference type="Proteomes" id="UP000315145"/>
    </source>
</evidence>
<evidence type="ECO:0000313" key="2">
    <source>
        <dbReference type="EMBL" id="TSJ82344.1"/>
    </source>
</evidence>
<keyword evidence="3" id="KW-1185">Reference proteome</keyword>
<evidence type="ECO:0000313" key="1">
    <source>
        <dbReference type="EMBL" id="KAA5828099.1"/>
    </source>
</evidence>
<reference evidence="1 4" key="1">
    <citation type="journal article" date="2015" name="Int. J. Syst. Evol. Microbiol.">
        <title>Algibacter amylolyticus sp. nov., isolated from intertidal sediment.</title>
        <authorList>
            <person name="Zhang D.C."/>
            <person name="Wu J."/>
            <person name="Neuner K."/>
            <person name="Yao J."/>
            <person name="Margesin R."/>
        </authorList>
    </citation>
    <scope>NUCLEOTIDE SEQUENCE [LARGE SCALE GENOMIC DNA]</scope>
    <source>
        <strain evidence="1 4">RU-4-M-4</strain>
    </source>
</reference>
<proteinExistence type="predicted"/>
<dbReference type="AlphaFoldDB" id="A0A5M7BFK1"/>
<protein>
    <submittedName>
        <fullName evidence="1">Uncharacterized protein</fullName>
    </submittedName>
</protein>
<dbReference type="EMBL" id="VWRS01000001">
    <property type="protein sequence ID" value="KAA5828099.1"/>
    <property type="molecule type" value="Genomic_DNA"/>
</dbReference>
<comment type="caution">
    <text evidence="1">The sequence shown here is derived from an EMBL/GenBank/DDBJ whole genome shotgun (WGS) entry which is preliminary data.</text>
</comment>